<dbReference type="AlphaFoldDB" id="A0A6M0K3Z0"/>
<proteinExistence type="predicted"/>
<organism evidence="1 2">
    <name type="scientific">Thiorhodococcus minor</name>
    <dbReference type="NCBI Taxonomy" id="57489"/>
    <lineage>
        <taxon>Bacteria</taxon>
        <taxon>Pseudomonadati</taxon>
        <taxon>Pseudomonadota</taxon>
        <taxon>Gammaproteobacteria</taxon>
        <taxon>Chromatiales</taxon>
        <taxon>Chromatiaceae</taxon>
        <taxon>Thiorhodococcus</taxon>
    </lineage>
</organism>
<evidence type="ECO:0000313" key="2">
    <source>
        <dbReference type="Proteomes" id="UP000483379"/>
    </source>
</evidence>
<reference evidence="1 2" key="1">
    <citation type="submission" date="2020-02" db="EMBL/GenBank/DDBJ databases">
        <title>Genome sequences of Thiorhodococcus mannitoliphagus and Thiorhodococcus minor, purple sulfur photosynthetic bacteria in the gammaproteobacterial family, Chromatiaceae.</title>
        <authorList>
            <person name="Aviles F.A."/>
            <person name="Meyer T.E."/>
            <person name="Kyndt J.A."/>
        </authorList>
    </citation>
    <scope>NUCLEOTIDE SEQUENCE [LARGE SCALE GENOMIC DNA]</scope>
    <source>
        <strain evidence="1 2">DSM 11518</strain>
    </source>
</reference>
<protein>
    <submittedName>
        <fullName evidence="1">Uncharacterized protein</fullName>
    </submittedName>
</protein>
<evidence type="ECO:0000313" key="1">
    <source>
        <dbReference type="EMBL" id="NEV64129.1"/>
    </source>
</evidence>
<name>A0A6M0K3Z0_9GAMM</name>
<sequence>MSTLKARLIKLERNGRPVNERQLLQIQQEALGELPEAQQDAFASLVDAYLALEPTTRSTAALWDAILARPQAERDALAALHTRCKAREIAVGARG</sequence>
<dbReference type="Proteomes" id="UP000483379">
    <property type="component" value="Unassembled WGS sequence"/>
</dbReference>
<keyword evidence="2" id="KW-1185">Reference proteome</keyword>
<gene>
    <name evidence="1" type="ORF">G3446_19950</name>
</gene>
<dbReference type="EMBL" id="JAAIJQ010000075">
    <property type="protein sequence ID" value="NEV64129.1"/>
    <property type="molecule type" value="Genomic_DNA"/>
</dbReference>
<comment type="caution">
    <text evidence="1">The sequence shown here is derived from an EMBL/GenBank/DDBJ whole genome shotgun (WGS) entry which is preliminary data.</text>
</comment>
<accession>A0A6M0K3Z0</accession>
<dbReference type="RefSeq" id="WP_164454664.1">
    <property type="nucleotide sequence ID" value="NZ_JAAIJQ010000075.1"/>
</dbReference>